<dbReference type="AlphaFoldDB" id="A0A323UF72"/>
<feature type="compositionally biased region" description="Basic and acidic residues" evidence="1">
    <location>
        <begin position="81"/>
        <end position="94"/>
    </location>
</feature>
<feature type="region of interest" description="Disordered" evidence="1">
    <location>
        <begin position="58"/>
        <end position="132"/>
    </location>
</feature>
<sequence>MPPRVRWSGKQGMRIMTANQNDKERGLKRDLLLAGVLIAAGVVLSGLSLTQVDSRTGRLHFAQATPQPPTSTPGAESKPTAPDETKPTGARPHDTPPQPARPDQDAVQSGAKPALPPAPPEKIGEPIRPKGG</sequence>
<protein>
    <submittedName>
        <fullName evidence="2">Uncharacterized protein</fullName>
    </submittedName>
</protein>
<feature type="compositionally biased region" description="Basic and acidic residues" evidence="1">
    <location>
        <begin position="122"/>
        <end position="132"/>
    </location>
</feature>
<evidence type="ECO:0000256" key="1">
    <source>
        <dbReference type="SAM" id="MobiDB-lite"/>
    </source>
</evidence>
<accession>A0A323UF72</accession>
<proteinExistence type="predicted"/>
<gene>
    <name evidence="2" type="ORF">DNX69_19660</name>
</gene>
<evidence type="ECO:0000313" key="2">
    <source>
        <dbReference type="EMBL" id="PZA11485.1"/>
    </source>
</evidence>
<evidence type="ECO:0000313" key="3">
    <source>
        <dbReference type="Proteomes" id="UP000248134"/>
    </source>
</evidence>
<dbReference type="EMBL" id="QKQS01000023">
    <property type="protein sequence ID" value="PZA11485.1"/>
    <property type="molecule type" value="Genomic_DNA"/>
</dbReference>
<dbReference type="OrthoDB" id="8140965at2"/>
<name>A0A323UF72_RHOPL</name>
<comment type="caution">
    <text evidence="2">The sequence shown here is derived from an EMBL/GenBank/DDBJ whole genome shotgun (WGS) entry which is preliminary data.</text>
</comment>
<organism evidence="2 3">
    <name type="scientific">Rhodopseudomonas palustris</name>
    <dbReference type="NCBI Taxonomy" id="1076"/>
    <lineage>
        <taxon>Bacteria</taxon>
        <taxon>Pseudomonadati</taxon>
        <taxon>Pseudomonadota</taxon>
        <taxon>Alphaproteobacteria</taxon>
        <taxon>Hyphomicrobiales</taxon>
        <taxon>Nitrobacteraceae</taxon>
        <taxon>Rhodopseudomonas</taxon>
    </lineage>
</organism>
<dbReference type="Proteomes" id="UP000248134">
    <property type="component" value="Unassembled WGS sequence"/>
</dbReference>
<reference evidence="2 3" key="1">
    <citation type="submission" date="2018-06" db="EMBL/GenBank/DDBJ databases">
        <title>Draft Whole-Genome Sequence of the purple photosynthetic bacterium Rhodospeudomonas palustris XCP.</title>
        <authorList>
            <person name="Rayyan A."/>
            <person name="Meyer T.E."/>
            <person name="Kyndt J.A."/>
        </authorList>
    </citation>
    <scope>NUCLEOTIDE SEQUENCE [LARGE SCALE GENOMIC DNA]</scope>
    <source>
        <strain evidence="2 3">XCP</strain>
    </source>
</reference>